<proteinExistence type="predicted"/>
<protein>
    <submittedName>
        <fullName evidence="2">Uncharacterized protein</fullName>
    </submittedName>
</protein>
<evidence type="ECO:0000313" key="3">
    <source>
        <dbReference type="Proteomes" id="UP001432062"/>
    </source>
</evidence>
<dbReference type="EMBL" id="CP109441">
    <property type="protein sequence ID" value="WUV43421.1"/>
    <property type="molecule type" value="Genomic_DNA"/>
</dbReference>
<sequence length="52" mass="5757">MTGRKIDPRTTENAEGDFADEHSKPTHADEHPQEEQLETDESTPEGYGGSDI</sequence>
<accession>A0ABZ1YMD7</accession>
<feature type="region of interest" description="Disordered" evidence="1">
    <location>
        <begin position="1"/>
        <end position="52"/>
    </location>
</feature>
<dbReference type="RefSeq" id="WP_327096614.1">
    <property type="nucleotide sequence ID" value="NZ_CP109149.1"/>
</dbReference>
<dbReference type="Proteomes" id="UP001432062">
    <property type="component" value="Chromosome"/>
</dbReference>
<evidence type="ECO:0000256" key="1">
    <source>
        <dbReference type="SAM" id="MobiDB-lite"/>
    </source>
</evidence>
<reference evidence="2" key="1">
    <citation type="submission" date="2022-10" db="EMBL/GenBank/DDBJ databases">
        <title>The complete genomes of actinobacterial strains from the NBC collection.</title>
        <authorList>
            <person name="Joergensen T.S."/>
            <person name="Alvarez Arevalo M."/>
            <person name="Sterndorff E.B."/>
            <person name="Faurdal D."/>
            <person name="Vuksanovic O."/>
            <person name="Mourched A.-S."/>
            <person name="Charusanti P."/>
            <person name="Shaw S."/>
            <person name="Blin K."/>
            <person name="Weber T."/>
        </authorList>
    </citation>
    <scope>NUCLEOTIDE SEQUENCE</scope>
    <source>
        <strain evidence="2">NBC_01482</strain>
    </source>
</reference>
<name>A0ABZ1YMD7_9NOCA</name>
<feature type="compositionally biased region" description="Basic and acidic residues" evidence="1">
    <location>
        <begin position="1"/>
        <end position="12"/>
    </location>
</feature>
<gene>
    <name evidence="2" type="ORF">OG563_29870</name>
</gene>
<feature type="compositionally biased region" description="Basic and acidic residues" evidence="1">
    <location>
        <begin position="19"/>
        <end position="34"/>
    </location>
</feature>
<keyword evidence="3" id="KW-1185">Reference proteome</keyword>
<evidence type="ECO:0000313" key="2">
    <source>
        <dbReference type="EMBL" id="WUV43421.1"/>
    </source>
</evidence>
<organism evidence="2 3">
    <name type="scientific">Nocardia vinacea</name>
    <dbReference type="NCBI Taxonomy" id="96468"/>
    <lineage>
        <taxon>Bacteria</taxon>
        <taxon>Bacillati</taxon>
        <taxon>Actinomycetota</taxon>
        <taxon>Actinomycetes</taxon>
        <taxon>Mycobacteriales</taxon>
        <taxon>Nocardiaceae</taxon>
        <taxon>Nocardia</taxon>
    </lineage>
</organism>